<comment type="caution">
    <text evidence="4">The sequence shown here is derived from an EMBL/GenBank/DDBJ whole genome shotgun (WGS) entry which is preliminary data.</text>
</comment>
<dbReference type="InterPro" id="IPR023405">
    <property type="entry name" value="Topo_IA_core_domain"/>
</dbReference>
<dbReference type="GO" id="GO:0006281">
    <property type="term" value="P:DNA repair"/>
    <property type="evidence" value="ECO:0007669"/>
    <property type="project" value="TreeGrafter"/>
</dbReference>
<dbReference type="InterPro" id="IPR006171">
    <property type="entry name" value="TOPRIM_dom"/>
</dbReference>
<dbReference type="OrthoDB" id="430051at2759"/>
<dbReference type="GO" id="GO:0006310">
    <property type="term" value="P:DNA recombination"/>
    <property type="evidence" value="ECO:0007669"/>
    <property type="project" value="TreeGrafter"/>
</dbReference>
<keyword evidence="1" id="KW-0238">DNA-binding</keyword>
<comment type="catalytic activity">
    <reaction evidence="1">
        <text>ATP-independent breakage of single-stranded DNA, followed by passage and rejoining.</text>
        <dbReference type="EC" id="5.6.2.1"/>
    </reaction>
</comment>
<dbReference type="PROSITE" id="PS50880">
    <property type="entry name" value="TOPRIM"/>
    <property type="match status" value="1"/>
</dbReference>
<gene>
    <name evidence="4" type="ORF">A1O9_11125</name>
</gene>
<dbReference type="GO" id="GO:0003917">
    <property type="term" value="F:DNA topoisomerase type I (single strand cut, ATP-independent) activity"/>
    <property type="evidence" value="ECO:0007669"/>
    <property type="project" value="UniProtKB-EC"/>
</dbReference>
<comment type="function">
    <text evidence="1">Introduces a single-strand break via transesterification at a target site in duplex DNA. Releases the supercoiling and torsional tension of DNA introduced during the DNA replication and transcription by transiently cleaving and rejoining one strand of the DNA duplex. The scissile phosphodiester is attacked by the catalytic tyrosine of the enzyme, resulting in the formation of a DNA-(5'-phosphotyrosyl)-enzyme intermediate and the expulsion of a 3'-OH DNA strand.</text>
</comment>
<evidence type="ECO:0000259" key="3">
    <source>
        <dbReference type="PROSITE" id="PS50880"/>
    </source>
</evidence>
<dbReference type="VEuPathDB" id="FungiDB:A1O9_11125"/>
<dbReference type="PANTHER" id="PTHR11390:SF21">
    <property type="entry name" value="DNA TOPOISOMERASE 3-ALPHA"/>
    <property type="match status" value="1"/>
</dbReference>
<sequence length="99" mass="11231">MTSVLGHLTSLDFDSQYRAWRSCPPSQLFDAVTHISVDRDKQSIARNIQQQASRASVLFIWTDCDREGEHIGGEVRDQAKKGNPRIAVKRARFSNTERA</sequence>
<dbReference type="STRING" id="1182545.A0A072P0B8"/>
<name>A0A072P0B8_9EURO</name>
<comment type="similarity">
    <text evidence="1">Belongs to the type IA topoisomerase family.</text>
</comment>
<dbReference type="Pfam" id="PF01751">
    <property type="entry name" value="Toprim"/>
    <property type="match status" value="1"/>
</dbReference>
<keyword evidence="1 4" id="KW-0413">Isomerase</keyword>
<evidence type="ECO:0000313" key="4">
    <source>
        <dbReference type="EMBL" id="KEF52708.1"/>
    </source>
</evidence>
<keyword evidence="5" id="KW-1185">Reference proteome</keyword>
<dbReference type="GO" id="GO:0006265">
    <property type="term" value="P:DNA topological change"/>
    <property type="evidence" value="ECO:0007669"/>
    <property type="project" value="InterPro"/>
</dbReference>
<protein>
    <recommendedName>
        <fullName evidence="1">DNA topoisomerase</fullName>
        <ecNumber evidence="1">5.6.2.1</ecNumber>
    </recommendedName>
</protein>
<evidence type="ECO:0000256" key="2">
    <source>
        <dbReference type="SAM" id="MobiDB-lite"/>
    </source>
</evidence>
<dbReference type="HOGENOM" id="CLU_2320380_0_0_1"/>
<reference evidence="4 5" key="1">
    <citation type="submission" date="2013-03" db="EMBL/GenBank/DDBJ databases">
        <title>The Genome Sequence of Exophiala aquamarina CBS 119918.</title>
        <authorList>
            <consortium name="The Broad Institute Genomics Platform"/>
            <person name="Cuomo C."/>
            <person name="de Hoog S."/>
            <person name="Gorbushina A."/>
            <person name="Walker B."/>
            <person name="Young S.K."/>
            <person name="Zeng Q."/>
            <person name="Gargeya S."/>
            <person name="Fitzgerald M."/>
            <person name="Haas B."/>
            <person name="Abouelleil A."/>
            <person name="Allen A.W."/>
            <person name="Alvarado L."/>
            <person name="Arachchi H.M."/>
            <person name="Berlin A.M."/>
            <person name="Chapman S.B."/>
            <person name="Gainer-Dewar J."/>
            <person name="Goldberg J."/>
            <person name="Griggs A."/>
            <person name="Gujja S."/>
            <person name="Hansen M."/>
            <person name="Howarth C."/>
            <person name="Imamovic A."/>
            <person name="Ireland A."/>
            <person name="Larimer J."/>
            <person name="McCowan C."/>
            <person name="Murphy C."/>
            <person name="Pearson M."/>
            <person name="Poon T.W."/>
            <person name="Priest M."/>
            <person name="Roberts A."/>
            <person name="Saif S."/>
            <person name="Shea T."/>
            <person name="Sisk P."/>
            <person name="Sykes S."/>
            <person name="Wortman J."/>
            <person name="Nusbaum C."/>
            <person name="Birren B."/>
        </authorList>
    </citation>
    <scope>NUCLEOTIDE SEQUENCE [LARGE SCALE GENOMIC DNA]</scope>
    <source>
        <strain evidence="4 5">CBS 119918</strain>
    </source>
</reference>
<feature type="domain" description="Toprim" evidence="3">
    <location>
        <begin position="1"/>
        <end position="94"/>
    </location>
</feature>
<dbReference type="GO" id="GO:0005634">
    <property type="term" value="C:nucleus"/>
    <property type="evidence" value="ECO:0007669"/>
    <property type="project" value="TreeGrafter"/>
</dbReference>
<dbReference type="RefSeq" id="XP_013255298.1">
    <property type="nucleotide sequence ID" value="XM_013399844.1"/>
</dbReference>
<evidence type="ECO:0000313" key="5">
    <source>
        <dbReference type="Proteomes" id="UP000027920"/>
    </source>
</evidence>
<keyword evidence="1" id="KW-0799">Topoisomerase</keyword>
<dbReference type="SUPFAM" id="SSF56712">
    <property type="entry name" value="Prokaryotic type I DNA topoisomerase"/>
    <property type="match status" value="1"/>
</dbReference>
<dbReference type="EC" id="5.6.2.1" evidence="1"/>
<dbReference type="GO" id="GO:0031422">
    <property type="term" value="C:RecQ family helicase-topoisomerase III complex"/>
    <property type="evidence" value="ECO:0007669"/>
    <property type="project" value="TreeGrafter"/>
</dbReference>
<dbReference type="EMBL" id="AMGV01000016">
    <property type="protein sequence ID" value="KEF52708.1"/>
    <property type="molecule type" value="Genomic_DNA"/>
</dbReference>
<dbReference type="InterPro" id="IPR000380">
    <property type="entry name" value="Topo_IA"/>
</dbReference>
<dbReference type="GO" id="GO:0003677">
    <property type="term" value="F:DNA binding"/>
    <property type="evidence" value="ECO:0007669"/>
    <property type="project" value="UniProtKB-KW"/>
</dbReference>
<dbReference type="AlphaFoldDB" id="A0A072P0B8"/>
<dbReference type="PANTHER" id="PTHR11390">
    <property type="entry name" value="PROKARYOTIC DNA TOPOISOMERASE"/>
    <property type="match status" value="1"/>
</dbReference>
<evidence type="ECO:0000256" key="1">
    <source>
        <dbReference type="RuleBase" id="RU362092"/>
    </source>
</evidence>
<proteinExistence type="inferred from homology"/>
<feature type="region of interest" description="Disordered" evidence="2">
    <location>
        <begin position="72"/>
        <end position="99"/>
    </location>
</feature>
<organism evidence="4 5">
    <name type="scientific">Exophiala aquamarina CBS 119918</name>
    <dbReference type="NCBI Taxonomy" id="1182545"/>
    <lineage>
        <taxon>Eukaryota</taxon>
        <taxon>Fungi</taxon>
        <taxon>Dikarya</taxon>
        <taxon>Ascomycota</taxon>
        <taxon>Pezizomycotina</taxon>
        <taxon>Eurotiomycetes</taxon>
        <taxon>Chaetothyriomycetidae</taxon>
        <taxon>Chaetothyriales</taxon>
        <taxon>Herpotrichiellaceae</taxon>
        <taxon>Exophiala</taxon>
    </lineage>
</organism>
<dbReference type="Gene3D" id="3.40.50.140">
    <property type="match status" value="1"/>
</dbReference>
<dbReference type="Proteomes" id="UP000027920">
    <property type="component" value="Unassembled WGS sequence"/>
</dbReference>
<dbReference type="GeneID" id="25286025"/>
<accession>A0A072P0B8</accession>